<comment type="caution">
    <text evidence="2">The sequence shown here is derived from an EMBL/GenBank/DDBJ whole genome shotgun (WGS) entry which is preliminary data.</text>
</comment>
<evidence type="ECO:0000313" key="3">
    <source>
        <dbReference type="Proteomes" id="UP001560045"/>
    </source>
</evidence>
<dbReference type="InterPro" id="IPR027843">
    <property type="entry name" value="DUF4440"/>
</dbReference>
<dbReference type="EMBL" id="JBFNXQ010000057">
    <property type="protein sequence ID" value="MEX5720042.1"/>
    <property type="molecule type" value="Genomic_DNA"/>
</dbReference>
<dbReference type="Pfam" id="PF14534">
    <property type="entry name" value="DUF4440"/>
    <property type="match status" value="1"/>
</dbReference>
<dbReference type="SUPFAM" id="SSF54427">
    <property type="entry name" value="NTF2-like"/>
    <property type="match status" value="1"/>
</dbReference>
<dbReference type="NCBIfam" id="TIGR02246">
    <property type="entry name" value="SgcJ/EcaC family oxidoreductase"/>
    <property type="match status" value="1"/>
</dbReference>
<sequence>MPVTELSSTPGPTDLAAVRAVPQRIVEAWSRHDADAFAQTFTEDGTMILPNDVFAPGRAGIRAFMAGAFAGPYRGTQVTGTPVHVRLLGPDVCVLVTRGGVLRPGETEVAEDRRVLATWVLHRQDGTWKVAAYQNTPAAA</sequence>
<feature type="domain" description="DUF4440" evidence="1">
    <location>
        <begin position="18"/>
        <end position="130"/>
    </location>
</feature>
<dbReference type="InterPro" id="IPR032710">
    <property type="entry name" value="NTF2-like_dom_sf"/>
</dbReference>
<accession>A0ABV3XI65</accession>
<dbReference type="Gene3D" id="3.10.450.50">
    <property type="match status" value="1"/>
</dbReference>
<organism evidence="2 3">
    <name type="scientific">Geodermatophilus maliterrae</name>
    <dbReference type="NCBI Taxonomy" id="3162531"/>
    <lineage>
        <taxon>Bacteria</taxon>
        <taxon>Bacillati</taxon>
        <taxon>Actinomycetota</taxon>
        <taxon>Actinomycetes</taxon>
        <taxon>Geodermatophilales</taxon>
        <taxon>Geodermatophilaceae</taxon>
        <taxon>Geodermatophilus</taxon>
    </lineage>
</organism>
<protein>
    <submittedName>
        <fullName evidence="2">SgcJ/EcaC family oxidoreductase</fullName>
    </submittedName>
</protein>
<name>A0ABV3XI65_9ACTN</name>
<dbReference type="CDD" id="cd00531">
    <property type="entry name" value="NTF2_like"/>
    <property type="match status" value="1"/>
</dbReference>
<keyword evidence="3" id="KW-1185">Reference proteome</keyword>
<dbReference type="Proteomes" id="UP001560045">
    <property type="component" value="Unassembled WGS sequence"/>
</dbReference>
<evidence type="ECO:0000259" key="1">
    <source>
        <dbReference type="Pfam" id="PF14534"/>
    </source>
</evidence>
<gene>
    <name evidence="2" type="ORF">ABQ292_16890</name>
</gene>
<proteinExistence type="predicted"/>
<dbReference type="RefSeq" id="WP_369208478.1">
    <property type="nucleotide sequence ID" value="NZ_JBFNXQ010000057.1"/>
</dbReference>
<dbReference type="InterPro" id="IPR011944">
    <property type="entry name" value="Steroid_delta5-4_isomerase"/>
</dbReference>
<reference evidence="2 3" key="1">
    <citation type="submission" date="2024-06" db="EMBL/GenBank/DDBJ databases">
        <title>Draft genome sequence of Geodermatophilus badlandi, a novel member of the Geodermatophilaceae isolated from badland sedimentary rocks in the Red desert, Wyoming, USA.</title>
        <authorList>
            <person name="Ben Tekaya S."/>
            <person name="Nouioui I."/>
            <person name="Flores G.M."/>
            <person name="Shaal M.N."/>
            <person name="Bredoire F."/>
            <person name="Basile F."/>
            <person name="Van Diepen L."/>
            <person name="Ward N.L."/>
        </authorList>
    </citation>
    <scope>NUCLEOTIDE SEQUENCE [LARGE SCALE GENOMIC DNA]</scope>
    <source>
        <strain evidence="2 3">WL48A</strain>
    </source>
</reference>
<evidence type="ECO:0000313" key="2">
    <source>
        <dbReference type="EMBL" id="MEX5720042.1"/>
    </source>
</evidence>